<name>A0A8B8E5J7_CRAVI</name>
<reference evidence="3 4" key="1">
    <citation type="submission" date="2025-04" db="UniProtKB">
        <authorList>
            <consortium name="RefSeq"/>
        </authorList>
    </citation>
    <scope>IDENTIFICATION</scope>
    <source>
        <tissue evidence="3 4">Whole sample</tissue>
    </source>
</reference>
<evidence type="ECO:0000313" key="4">
    <source>
        <dbReference type="RefSeq" id="XP_022335455.1"/>
    </source>
</evidence>
<dbReference type="Proteomes" id="UP000694844">
    <property type="component" value="Chromosome 5"/>
</dbReference>
<gene>
    <name evidence="3 4" type="primary">LOC111132088</name>
</gene>
<protein>
    <submittedName>
        <fullName evidence="3 4">Mitochondrial ribonuclease P protein 3-like</fullName>
    </submittedName>
</protein>
<evidence type="ECO:0000259" key="1">
    <source>
        <dbReference type="Pfam" id="PF16953"/>
    </source>
</evidence>
<keyword evidence="2" id="KW-1185">Reference proteome</keyword>
<dbReference type="Gene3D" id="3.40.50.11980">
    <property type="match status" value="1"/>
</dbReference>
<dbReference type="RefSeq" id="XP_022335454.1">
    <property type="nucleotide sequence ID" value="XM_022479746.1"/>
</dbReference>
<dbReference type="KEGG" id="cvn:111132088"/>
<organism evidence="2 4">
    <name type="scientific">Crassostrea virginica</name>
    <name type="common">Eastern oyster</name>
    <dbReference type="NCBI Taxonomy" id="6565"/>
    <lineage>
        <taxon>Eukaryota</taxon>
        <taxon>Metazoa</taxon>
        <taxon>Spiralia</taxon>
        <taxon>Lophotrochozoa</taxon>
        <taxon>Mollusca</taxon>
        <taxon>Bivalvia</taxon>
        <taxon>Autobranchia</taxon>
        <taxon>Pteriomorphia</taxon>
        <taxon>Ostreida</taxon>
        <taxon>Ostreoidea</taxon>
        <taxon>Ostreidae</taxon>
        <taxon>Crassostrea</taxon>
    </lineage>
</organism>
<evidence type="ECO:0000313" key="3">
    <source>
        <dbReference type="RefSeq" id="XP_022335454.1"/>
    </source>
</evidence>
<dbReference type="GeneID" id="111132088"/>
<evidence type="ECO:0000313" key="2">
    <source>
        <dbReference type="Proteomes" id="UP000694844"/>
    </source>
</evidence>
<sequence length="511" mass="59872">MFRFGLHLRCTDVIPRKVGVVRSMFIENGLMAMVTNQEGKILEIKWDKDPSEKDFKTLVQLFSKIEKEQNKVPVMLHFDSLISDWAKTYENMELAEKWLDFRLQQKLTKFEKVSLVRGYMMSFTSLDPSEFDENKVLQIFERIENDLDNLDNSTFCGIVTPLSLTRRYKDCLGLIEEHFSGPKEWSIKKNCYSYIVDGALRNNDVTYAAQIIREYKDLNPDRIDSLWVSVLKHSNKLSVDCMLDLLSLVDNLNPSSEVLMDLHTVIEKNATQWTVFKNPMFKNAVWTRKTCNYCDGNIEPVYFDEEKVEKMKNHISSLLKKWNGDRFETLLQLLEHQTDISFVIDGMNICHLFRNEKNSSELLEEFLSILPGKKLIIGRNIIFHKYQQVFGDQNNIGFPVNFSRAEWSKKASSVDDLFMMYVALHFNPHCQIISEDVMRDHAAKMEDIDLQMFCNRWYNARRLIPRKGYWKENKDFQKPKAVAKTTKGWHIEDPTSSSVLCVQRRGNHTDI</sequence>
<accession>A0A8B8E5J7</accession>
<dbReference type="Pfam" id="PF16953">
    <property type="entry name" value="PRORP"/>
    <property type="match status" value="1"/>
</dbReference>
<proteinExistence type="predicted"/>
<dbReference type="InterPro" id="IPR031595">
    <property type="entry name" value="PRORP_C"/>
</dbReference>
<dbReference type="RefSeq" id="XP_022335455.1">
    <property type="nucleotide sequence ID" value="XM_022479747.1"/>
</dbReference>
<dbReference type="OrthoDB" id="46913at2759"/>
<dbReference type="AlphaFoldDB" id="A0A8B8E5J7"/>
<feature type="domain" description="PRORP" evidence="1">
    <location>
        <begin position="290"/>
        <end position="491"/>
    </location>
</feature>